<dbReference type="Gene3D" id="3.40.50.980">
    <property type="match status" value="1"/>
</dbReference>
<comment type="similarity">
    <text evidence="1">Belongs to the ATP-dependent AMP-binding enzyme family.</text>
</comment>
<proteinExistence type="inferred from homology"/>
<keyword evidence="2" id="KW-0436">Ligase</keyword>
<dbReference type="PANTHER" id="PTHR24096:SF149">
    <property type="entry name" value="AMP-BINDING DOMAIN-CONTAINING PROTEIN-RELATED"/>
    <property type="match status" value="1"/>
</dbReference>
<dbReference type="PANTHER" id="PTHR24096">
    <property type="entry name" value="LONG-CHAIN-FATTY-ACID--COA LIGASE"/>
    <property type="match status" value="1"/>
</dbReference>
<evidence type="ECO:0000256" key="2">
    <source>
        <dbReference type="ARBA" id="ARBA00022598"/>
    </source>
</evidence>
<reference evidence="4" key="1">
    <citation type="submission" date="2018-05" db="EMBL/GenBank/DDBJ databases">
        <authorList>
            <person name="Lanie J.A."/>
            <person name="Ng W.-L."/>
            <person name="Kazmierczak K.M."/>
            <person name="Andrzejewski T.M."/>
            <person name="Davidsen T.M."/>
            <person name="Wayne K.J."/>
            <person name="Tettelin H."/>
            <person name="Glass J.I."/>
            <person name="Rusch D."/>
            <person name="Podicherti R."/>
            <person name="Tsui H.-C.T."/>
            <person name="Winkler M.E."/>
        </authorList>
    </citation>
    <scope>NUCLEOTIDE SEQUENCE</scope>
</reference>
<evidence type="ECO:0000256" key="1">
    <source>
        <dbReference type="ARBA" id="ARBA00006432"/>
    </source>
</evidence>
<dbReference type="InterPro" id="IPR020845">
    <property type="entry name" value="AMP-binding_CS"/>
</dbReference>
<dbReference type="Pfam" id="PF00501">
    <property type="entry name" value="AMP-binding"/>
    <property type="match status" value="1"/>
</dbReference>
<dbReference type="GO" id="GO:0016405">
    <property type="term" value="F:CoA-ligase activity"/>
    <property type="evidence" value="ECO:0007669"/>
    <property type="project" value="TreeGrafter"/>
</dbReference>
<dbReference type="PROSITE" id="PS00455">
    <property type="entry name" value="AMP_BINDING"/>
    <property type="match status" value="1"/>
</dbReference>
<dbReference type="EMBL" id="UINC01000006">
    <property type="protein sequence ID" value="SUZ47253.1"/>
    <property type="molecule type" value="Genomic_DNA"/>
</dbReference>
<evidence type="ECO:0000313" key="4">
    <source>
        <dbReference type="EMBL" id="SUZ47253.1"/>
    </source>
</evidence>
<protein>
    <recommendedName>
        <fullName evidence="3">AMP-dependent synthetase/ligase domain-containing protein</fullName>
    </recommendedName>
</protein>
<dbReference type="AlphaFoldDB" id="A0A381N0T1"/>
<accession>A0A381N0T1</accession>
<name>A0A381N0T1_9ZZZZ</name>
<evidence type="ECO:0000259" key="3">
    <source>
        <dbReference type="Pfam" id="PF00501"/>
    </source>
</evidence>
<dbReference type="InterPro" id="IPR000873">
    <property type="entry name" value="AMP-dep_synth/lig_dom"/>
</dbReference>
<feature type="domain" description="AMP-dependent synthetase/ligase" evidence="3">
    <location>
        <begin position="25"/>
        <end position="201"/>
    </location>
</feature>
<sequence>MPAKIKRPSLKPYGVYPVHDILTKASLKFPDKTAIIDGDSSYTFSELEEYSAQFSGALKTLGVSKGDRVGILAPNCAEFVIAFHGISRSGAIVSTLNSGYREREIAHQVEDSGCKILVVHESLSEILNEAKKLIKHEVRSIAITSNKATRGSFWELLGQSEAYTAINIDPENDLAALPYSSGTTGLSKGVMLSHFNVVSNVE</sequence>
<dbReference type="SUPFAM" id="SSF56801">
    <property type="entry name" value="Acetyl-CoA synthetase-like"/>
    <property type="match status" value="1"/>
</dbReference>
<gene>
    <name evidence="4" type="ORF">METZ01_LOCUS107</name>
</gene>
<feature type="non-terminal residue" evidence="4">
    <location>
        <position position="202"/>
    </location>
</feature>
<organism evidence="4">
    <name type="scientific">marine metagenome</name>
    <dbReference type="NCBI Taxonomy" id="408172"/>
    <lineage>
        <taxon>unclassified sequences</taxon>
        <taxon>metagenomes</taxon>
        <taxon>ecological metagenomes</taxon>
    </lineage>
</organism>